<dbReference type="EMBL" id="LCAN01000001">
    <property type="protein sequence ID" value="KKR95073.1"/>
    <property type="molecule type" value="Genomic_DNA"/>
</dbReference>
<protein>
    <submittedName>
        <fullName evidence="1">Uncharacterized protein</fullName>
    </submittedName>
</protein>
<evidence type="ECO:0000313" key="1">
    <source>
        <dbReference type="EMBL" id="KKR95073.1"/>
    </source>
</evidence>
<sequence>MYDPNYGITVPQQITWSGREHRISEIASYRARKYGTVTIHHYLVTDGSLDFHLSFDSETLTWKLYEVDTVVN</sequence>
<comment type="caution">
    <text evidence="1">The sequence shown here is derived from an EMBL/GenBank/DDBJ whole genome shotgun (WGS) entry which is preliminary data.</text>
</comment>
<dbReference type="AlphaFoldDB" id="A0A0G0V297"/>
<dbReference type="Proteomes" id="UP000034961">
    <property type="component" value="Unassembled WGS sequence"/>
</dbReference>
<evidence type="ECO:0000313" key="2">
    <source>
        <dbReference type="Proteomes" id="UP000034961"/>
    </source>
</evidence>
<name>A0A0G0V297_9BACT</name>
<reference evidence="1 2" key="1">
    <citation type="journal article" date="2015" name="Nature">
        <title>rRNA introns, odd ribosomes, and small enigmatic genomes across a large radiation of phyla.</title>
        <authorList>
            <person name="Brown C.T."/>
            <person name="Hug L.A."/>
            <person name="Thomas B.C."/>
            <person name="Sharon I."/>
            <person name="Castelle C.J."/>
            <person name="Singh A."/>
            <person name="Wilkins M.J."/>
            <person name="Williams K.H."/>
            <person name="Banfield J.F."/>
        </authorList>
    </citation>
    <scope>NUCLEOTIDE SEQUENCE [LARGE SCALE GENOMIC DNA]</scope>
</reference>
<gene>
    <name evidence="1" type="ORF">UU41_C0001G0063</name>
</gene>
<organism evidence="1 2">
    <name type="scientific">Candidatus Roizmanbacteria bacterium GW2011_GWA1_41_13</name>
    <dbReference type="NCBI Taxonomy" id="1618474"/>
    <lineage>
        <taxon>Bacteria</taxon>
        <taxon>Candidatus Roizmaniibacteriota</taxon>
    </lineage>
</organism>
<proteinExistence type="predicted"/>
<accession>A0A0G0V297</accession>